<dbReference type="Gene3D" id="1.10.238.10">
    <property type="entry name" value="EF-hand"/>
    <property type="match status" value="1"/>
</dbReference>
<evidence type="ECO:0000313" key="6">
    <source>
        <dbReference type="Proteomes" id="UP000325440"/>
    </source>
</evidence>
<dbReference type="PANTHER" id="PTHR11216:SF174">
    <property type="entry name" value="GH06923P"/>
    <property type="match status" value="1"/>
</dbReference>
<dbReference type="PROSITE" id="PS50031">
    <property type="entry name" value="EH"/>
    <property type="match status" value="1"/>
</dbReference>
<feature type="region of interest" description="Disordered" evidence="2">
    <location>
        <begin position="39"/>
        <end position="73"/>
    </location>
</feature>
<dbReference type="CDD" id="cd00052">
    <property type="entry name" value="EH"/>
    <property type="match status" value="1"/>
</dbReference>
<evidence type="ECO:0000256" key="2">
    <source>
        <dbReference type="SAM" id="MobiDB-lite"/>
    </source>
</evidence>
<evidence type="ECO:0000259" key="3">
    <source>
        <dbReference type="PROSITE" id="PS50031"/>
    </source>
</evidence>
<keyword evidence="1" id="KW-0175">Coiled coil</keyword>
<feature type="domain" description="EF-hand" evidence="4">
    <location>
        <begin position="148"/>
        <end position="183"/>
    </location>
</feature>
<dbReference type="GO" id="GO:0006897">
    <property type="term" value="P:endocytosis"/>
    <property type="evidence" value="ECO:0007669"/>
    <property type="project" value="TreeGrafter"/>
</dbReference>
<feature type="domain" description="EH" evidence="3">
    <location>
        <begin position="115"/>
        <end position="204"/>
    </location>
</feature>
<dbReference type="EMBL" id="CABPRJ010000486">
    <property type="protein sequence ID" value="VVC28959.1"/>
    <property type="molecule type" value="Genomic_DNA"/>
</dbReference>
<dbReference type="GO" id="GO:0005886">
    <property type="term" value="C:plasma membrane"/>
    <property type="evidence" value="ECO:0007669"/>
    <property type="project" value="TreeGrafter"/>
</dbReference>
<evidence type="ECO:0000313" key="5">
    <source>
        <dbReference type="EMBL" id="VVC28959.1"/>
    </source>
</evidence>
<feature type="region of interest" description="Disordered" evidence="2">
    <location>
        <begin position="426"/>
        <end position="450"/>
    </location>
</feature>
<dbReference type="InterPro" id="IPR002048">
    <property type="entry name" value="EF_hand_dom"/>
</dbReference>
<feature type="compositionally biased region" description="Low complexity" evidence="2">
    <location>
        <begin position="45"/>
        <end position="64"/>
    </location>
</feature>
<name>A0A5E4MA47_9HEMI</name>
<evidence type="ECO:0000259" key="4">
    <source>
        <dbReference type="PROSITE" id="PS50222"/>
    </source>
</evidence>
<accession>A0A5E4MA47</accession>
<reference evidence="5 6" key="1">
    <citation type="submission" date="2019-08" db="EMBL/GenBank/DDBJ databases">
        <authorList>
            <person name="Alioto T."/>
            <person name="Alioto T."/>
            <person name="Gomez Garrido J."/>
        </authorList>
    </citation>
    <scope>NUCLEOTIDE SEQUENCE [LARGE SCALE GENOMIC DNA]</scope>
</reference>
<dbReference type="Pfam" id="PF12763">
    <property type="entry name" value="EH"/>
    <property type="match status" value="1"/>
</dbReference>
<dbReference type="AlphaFoldDB" id="A0A5E4MA47"/>
<feature type="compositionally biased region" description="Polar residues" evidence="2">
    <location>
        <begin position="428"/>
        <end position="439"/>
    </location>
</feature>
<protein>
    <submittedName>
        <fullName evidence="5">EH domain,EF-hand domain pair,EF-hand domain</fullName>
    </submittedName>
</protein>
<dbReference type="GO" id="GO:0005509">
    <property type="term" value="F:calcium ion binding"/>
    <property type="evidence" value="ECO:0007669"/>
    <property type="project" value="InterPro"/>
</dbReference>
<dbReference type="Proteomes" id="UP000325440">
    <property type="component" value="Unassembled WGS sequence"/>
</dbReference>
<dbReference type="PANTHER" id="PTHR11216">
    <property type="entry name" value="EH DOMAIN"/>
    <property type="match status" value="1"/>
</dbReference>
<dbReference type="SMART" id="SM00027">
    <property type="entry name" value="EH"/>
    <property type="match status" value="1"/>
</dbReference>
<proteinExistence type="predicted"/>
<dbReference type="PROSITE" id="PS50222">
    <property type="entry name" value="EF_HAND_2"/>
    <property type="match status" value="1"/>
</dbReference>
<dbReference type="SUPFAM" id="SSF47473">
    <property type="entry name" value="EF-hand"/>
    <property type="match status" value="1"/>
</dbReference>
<dbReference type="GO" id="GO:0005737">
    <property type="term" value="C:cytoplasm"/>
    <property type="evidence" value="ECO:0007669"/>
    <property type="project" value="TreeGrafter"/>
</dbReference>
<dbReference type="GO" id="GO:0016197">
    <property type="term" value="P:endosomal transport"/>
    <property type="evidence" value="ECO:0007669"/>
    <property type="project" value="TreeGrafter"/>
</dbReference>
<gene>
    <name evidence="5" type="ORF">CINCED_3A001640</name>
</gene>
<evidence type="ECO:0000256" key="1">
    <source>
        <dbReference type="SAM" id="Coils"/>
    </source>
</evidence>
<keyword evidence="6" id="KW-1185">Reference proteome</keyword>
<organism evidence="5 6">
    <name type="scientific">Cinara cedri</name>
    <dbReference type="NCBI Taxonomy" id="506608"/>
    <lineage>
        <taxon>Eukaryota</taxon>
        <taxon>Metazoa</taxon>
        <taxon>Ecdysozoa</taxon>
        <taxon>Arthropoda</taxon>
        <taxon>Hexapoda</taxon>
        <taxon>Insecta</taxon>
        <taxon>Pterygota</taxon>
        <taxon>Neoptera</taxon>
        <taxon>Paraneoptera</taxon>
        <taxon>Hemiptera</taxon>
        <taxon>Sternorrhyncha</taxon>
        <taxon>Aphidomorpha</taxon>
        <taxon>Aphidoidea</taxon>
        <taxon>Aphididae</taxon>
        <taxon>Lachninae</taxon>
        <taxon>Cinara</taxon>
    </lineage>
</organism>
<feature type="coiled-coil region" evidence="1">
    <location>
        <begin position="452"/>
        <end position="486"/>
    </location>
</feature>
<sequence length="498" mass="55016">MCSDDCVSNVDEYSLVHDIRYQIIIMTDSQMVMVDAERGVERTQNSSATEASSTASDSPTPTNSVQDKNWVHWHGPTWGDEQRQLLGTEEEADSSDCETVSSANGIGIWSMNEEQSKYYEEQFASMQPNPKALLSGSIARSFFEKSRLPLHELKEIWQLSDVTKDGALSLAEFKLAMHLVVLRRNNITLPKKLPPSLVPPTVSPVQINVVKNTVVSPTCSIKSKEWTKFIDSPTSSLSSPGPKPVNFDFQKSSVEQDPKILHPVAVRVTPGIDNCLEDHEKELLANNVEEMVLIKSIQRPQAKKLSHVGPGAIPPPPLPTLYSEDVNSGPASLPVIVAKKEPPPPPPPRPYRAHMRSSSLDLNKLGKCVAVSSAQGPPVVPPRITPSPNSNVEINGLRQNCERTESGHQFADFAQCPGAFQVYKKPQTHSNENSSTTGSEVHGIQPLESSSFNKLEERNAHLRLVYQELQKQLTDLREERSGLQFLLDTVHKSSPPSY</sequence>
<dbReference type="InterPro" id="IPR000261">
    <property type="entry name" value="EH_dom"/>
</dbReference>
<dbReference type="OrthoDB" id="10045710at2759"/>
<dbReference type="InterPro" id="IPR011992">
    <property type="entry name" value="EF-hand-dom_pair"/>
</dbReference>